<evidence type="ECO:0000259" key="17">
    <source>
        <dbReference type="PROSITE" id="PS51805"/>
    </source>
</evidence>
<dbReference type="Pfam" id="PF13831">
    <property type="entry name" value="PHD_2"/>
    <property type="match status" value="1"/>
</dbReference>
<keyword evidence="7" id="KW-0862">Zinc</keyword>
<evidence type="ECO:0000259" key="15">
    <source>
        <dbReference type="PROSITE" id="PS50280"/>
    </source>
</evidence>
<keyword evidence="6 11" id="KW-0863">Zinc-finger</keyword>
<dbReference type="InterPro" id="IPR013083">
    <property type="entry name" value="Znf_RING/FYVE/PHD"/>
</dbReference>
<dbReference type="SMART" id="SM00249">
    <property type="entry name" value="PHD"/>
    <property type="match status" value="2"/>
</dbReference>
<feature type="domain" description="SET" evidence="15">
    <location>
        <begin position="1043"/>
        <end position="1164"/>
    </location>
</feature>
<dbReference type="GO" id="GO:0035097">
    <property type="term" value="C:histone methyltransferase complex"/>
    <property type="evidence" value="ECO:0007669"/>
    <property type="project" value="TreeGrafter"/>
</dbReference>
<keyword evidence="19" id="KW-1185">Reference proteome</keyword>
<dbReference type="InterPro" id="IPR034732">
    <property type="entry name" value="EPHD"/>
</dbReference>
<dbReference type="InterPro" id="IPR003616">
    <property type="entry name" value="Post-SET_dom"/>
</dbReference>
<dbReference type="EMBL" id="JAUJYO010000005">
    <property type="protein sequence ID" value="KAK1316974.1"/>
    <property type="molecule type" value="Genomic_DNA"/>
</dbReference>
<evidence type="ECO:0000259" key="13">
    <source>
        <dbReference type="PROSITE" id="PS50016"/>
    </source>
</evidence>
<protein>
    <submittedName>
        <fullName evidence="18">Histone-lysine N-methyltransferase ATX1</fullName>
    </submittedName>
</protein>
<keyword evidence="9" id="KW-0805">Transcription regulation</keyword>
<dbReference type="AlphaFoldDB" id="A0AAV9EVD9"/>
<keyword evidence="2" id="KW-0808">Transferase</keyword>
<dbReference type="PROSITE" id="PS50868">
    <property type="entry name" value="POST_SET"/>
    <property type="match status" value="1"/>
</dbReference>
<evidence type="ECO:0000256" key="3">
    <source>
        <dbReference type="ARBA" id="ARBA00022691"/>
    </source>
</evidence>
<keyword evidence="3" id="KW-0949">S-adenosyl-L-methionine</keyword>
<evidence type="ECO:0000259" key="14">
    <source>
        <dbReference type="PROSITE" id="PS50081"/>
    </source>
</evidence>
<evidence type="ECO:0000256" key="7">
    <source>
        <dbReference type="ARBA" id="ARBA00022833"/>
    </source>
</evidence>
<evidence type="ECO:0000256" key="9">
    <source>
        <dbReference type="ARBA" id="ARBA00023015"/>
    </source>
</evidence>
<evidence type="ECO:0000256" key="5">
    <source>
        <dbReference type="ARBA" id="ARBA00022737"/>
    </source>
</evidence>
<evidence type="ECO:0000256" key="2">
    <source>
        <dbReference type="ARBA" id="ARBA00022679"/>
    </source>
</evidence>
<reference evidence="18" key="1">
    <citation type="journal article" date="2023" name="Nat. Commun.">
        <title>Diploid and tetraploid genomes of Acorus and the evolution of monocots.</title>
        <authorList>
            <person name="Ma L."/>
            <person name="Liu K.W."/>
            <person name="Li Z."/>
            <person name="Hsiao Y.Y."/>
            <person name="Qi Y."/>
            <person name="Fu T."/>
            <person name="Tang G.D."/>
            <person name="Zhang D."/>
            <person name="Sun W.H."/>
            <person name="Liu D.K."/>
            <person name="Li Y."/>
            <person name="Chen G.Z."/>
            <person name="Liu X.D."/>
            <person name="Liao X.Y."/>
            <person name="Jiang Y.T."/>
            <person name="Yu X."/>
            <person name="Hao Y."/>
            <person name="Huang J."/>
            <person name="Zhao X.W."/>
            <person name="Ke S."/>
            <person name="Chen Y.Y."/>
            <person name="Wu W.L."/>
            <person name="Hsu J.L."/>
            <person name="Lin Y.F."/>
            <person name="Huang M.D."/>
            <person name="Li C.Y."/>
            <person name="Huang L."/>
            <person name="Wang Z.W."/>
            <person name="Zhao X."/>
            <person name="Zhong W.Y."/>
            <person name="Peng D.H."/>
            <person name="Ahmad S."/>
            <person name="Lan S."/>
            <person name="Zhang J.S."/>
            <person name="Tsai W.C."/>
            <person name="Van de Peer Y."/>
            <person name="Liu Z.J."/>
        </authorList>
    </citation>
    <scope>NUCLEOTIDE SEQUENCE</scope>
    <source>
        <strain evidence="18">CP</strain>
    </source>
</reference>
<dbReference type="Pfam" id="PF13832">
    <property type="entry name" value="zf-HC5HC2H_2"/>
    <property type="match status" value="1"/>
</dbReference>
<evidence type="ECO:0000256" key="10">
    <source>
        <dbReference type="ARBA" id="ARBA00023163"/>
    </source>
</evidence>
<accession>A0AAV9EVD9</accession>
<evidence type="ECO:0000256" key="11">
    <source>
        <dbReference type="PROSITE-ProRule" id="PRU00146"/>
    </source>
</evidence>
<keyword evidence="4" id="KW-0479">Metal-binding</keyword>
<sequence>MCSHAATSKLSPGNCIHAAERPFISCVEHIENVIGKSPLLFTSTCDQNHLYQGGRISSLGQYDGNRCILANNDFHSAQWKDVPRRLIGNADDNSVGSPLVALEDKETIKSQLIEGNAKANDATSRVAGCLREQQTSDFCSGMSAPAPTDVSVEVDNMESIGDAVAEAKSMDIIDEGSRIEKCGSSDEAPVSRMWEEDLALTNKIDLIKPSSENLPNDSSHPTHDVKLMKTSKTKKVKKQDRIPEMVKHAQEYRKLRKIEKRKKATKWKRLDASFSAAGCSTVYHDSMDFHTESHGALSEGMELILQPDNLEKRGLTSFTGNSGVKRKRSLLSLAKSLSWKGCEELQRKDDDAQTQPKSNGLSIGKHKSPVGKNNESTVDGTSLIWKEVCEISGKIPKCSALDCLKSLSNTGEETFNKKMKPIVCGTMGIITNGNLGGKLKPPKIVSLRSILKTAKRRTIVEGEHGQPTILETKETCFCKNEKFCNGCSNSKEKKDSIVQKNVGETGYLSMSMRNKACFNQNKGVVEQFAQKEMHDVSHETGGPNNHHYAKNPKQKETRKRSLGELTGKSKHAKNMRCLLHLGERKHPQDFPLKQSTRNCSDDDNNDNNSISIRFRARKFLKSVLQSDSMVSEKSLKSAKDIQERMTDLNQLYLKRKSMEVHRLEPVPLDSDAFCCVCGGSSNDEVNQLLKCNRCLIKVHQACYGVSKMPKGHWYCRPCKSNSKNIVCVLCGYEGGAMTKALRSHNIVKSLLKAWKVETGSTPMGPISLCESVCDELHTLDFVRGSTEIKESSSSSIVKPTNVNKFPDDVMKLHALPHTEGLRICDNMSNKCQVYNTITAGVFDPSVMQWVHMVCGLWTPGTRCPNVDTMNAFDVSGASPARKNIVCSMCNRAGGSCIRCRVVNCSIHFHPWCAHQKGLLQSENEGPDDESVGFYGRCMLHANSAIPTESCFTDNDLGSTQREEFTCARTEGYKGRKSEDGFSNTHCGRSGDGGGCLVPQEQINAWLHINGQKSCTRPIKSLDLDVEHDCRKEYSRYKQAKGWKKLVVYKSGIHALGLYTSQFISRGAMVVEYVGEIVGPRVADKREIEYQSGSKLQYKSACYFFRIDKEHIIDATRKGGIARFVNHSCLPNCVAKVVTVRNEKKVVFFAERDINPGEEITYDYHFNHEDEGKKIPCFCRSRNCRRYLN</sequence>
<evidence type="ECO:0000259" key="16">
    <source>
        <dbReference type="PROSITE" id="PS50868"/>
    </source>
</evidence>
<feature type="region of interest" description="Disordered" evidence="12">
    <location>
        <begin position="536"/>
        <end position="560"/>
    </location>
</feature>
<reference evidence="18" key="2">
    <citation type="submission" date="2023-06" db="EMBL/GenBank/DDBJ databases">
        <authorList>
            <person name="Ma L."/>
            <person name="Liu K.-W."/>
            <person name="Li Z."/>
            <person name="Hsiao Y.-Y."/>
            <person name="Qi Y."/>
            <person name="Fu T."/>
            <person name="Tang G."/>
            <person name="Zhang D."/>
            <person name="Sun W.-H."/>
            <person name="Liu D.-K."/>
            <person name="Li Y."/>
            <person name="Chen G.-Z."/>
            <person name="Liu X.-D."/>
            <person name="Liao X.-Y."/>
            <person name="Jiang Y.-T."/>
            <person name="Yu X."/>
            <person name="Hao Y."/>
            <person name="Huang J."/>
            <person name="Zhao X.-W."/>
            <person name="Ke S."/>
            <person name="Chen Y.-Y."/>
            <person name="Wu W.-L."/>
            <person name="Hsu J.-L."/>
            <person name="Lin Y.-F."/>
            <person name="Huang M.-D."/>
            <person name="Li C.-Y."/>
            <person name="Huang L."/>
            <person name="Wang Z.-W."/>
            <person name="Zhao X."/>
            <person name="Zhong W.-Y."/>
            <person name="Peng D.-H."/>
            <person name="Ahmad S."/>
            <person name="Lan S."/>
            <person name="Zhang J.-S."/>
            <person name="Tsai W.-C."/>
            <person name="Van De Peer Y."/>
            <person name="Liu Z.-J."/>
        </authorList>
    </citation>
    <scope>NUCLEOTIDE SEQUENCE</scope>
    <source>
        <strain evidence="18">CP</strain>
        <tissue evidence="18">Leaves</tissue>
    </source>
</reference>
<dbReference type="InterPro" id="IPR011011">
    <property type="entry name" value="Znf_FYVE_PHD"/>
</dbReference>
<dbReference type="SUPFAM" id="SSF57903">
    <property type="entry name" value="FYVE/PHD zinc finger"/>
    <property type="match status" value="1"/>
</dbReference>
<dbReference type="GO" id="GO:0032259">
    <property type="term" value="P:methylation"/>
    <property type="evidence" value="ECO:0007669"/>
    <property type="project" value="UniProtKB-KW"/>
</dbReference>
<dbReference type="InterPro" id="IPR001965">
    <property type="entry name" value="Znf_PHD"/>
</dbReference>
<feature type="region of interest" description="Disordered" evidence="12">
    <location>
        <begin position="345"/>
        <end position="376"/>
    </location>
</feature>
<evidence type="ECO:0000256" key="4">
    <source>
        <dbReference type="ARBA" id="ARBA00022723"/>
    </source>
</evidence>
<dbReference type="InterPro" id="IPR002219">
    <property type="entry name" value="PKC_DAG/PE"/>
</dbReference>
<dbReference type="Gene3D" id="3.30.40.10">
    <property type="entry name" value="Zinc/RING finger domain, C3HC4 (zinc finger)"/>
    <property type="match status" value="2"/>
</dbReference>
<dbReference type="InterPro" id="IPR019787">
    <property type="entry name" value="Znf_PHD-finger"/>
</dbReference>
<evidence type="ECO:0000256" key="12">
    <source>
        <dbReference type="SAM" id="MobiDB-lite"/>
    </source>
</evidence>
<evidence type="ECO:0000256" key="8">
    <source>
        <dbReference type="ARBA" id="ARBA00022853"/>
    </source>
</evidence>
<organism evidence="18 19">
    <name type="scientific">Acorus calamus</name>
    <name type="common">Sweet flag</name>
    <dbReference type="NCBI Taxonomy" id="4465"/>
    <lineage>
        <taxon>Eukaryota</taxon>
        <taxon>Viridiplantae</taxon>
        <taxon>Streptophyta</taxon>
        <taxon>Embryophyta</taxon>
        <taxon>Tracheophyta</taxon>
        <taxon>Spermatophyta</taxon>
        <taxon>Magnoliopsida</taxon>
        <taxon>Liliopsida</taxon>
        <taxon>Acoraceae</taxon>
        <taxon>Acorus</taxon>
    </lineage>
</organism>
<dbReference type="Pfam" id="PF00856">
    <property type="entry name" value="SET"/>
    <property type="match status" value="1"/>
</dbReference>
<dbReference type="PROSITE" id="PS50016">
    <property type="entry name" value="ZF_PHD_2"/>
    <property type="match status" value="1"/>
</dbReference>
<dbReference type="PROSITE" id="PS51805">
    <property type="entry name" value="EPHD"/>
    <property type="match status" value="1"/>
</dbReference>
<evidence type="ECO:0000256" key="6">
    <source>
        <dbReference type="ARBA" id="ARBA00022771"/>
    </source>
</evidence>
<keyword evidence="1" id="KW-0489">Methyltransferase</keyword>
<feature type="domain" description="Post-SET" evidence="16">
    <location>
        <begin position="1172"/>
        <end position="1188"/>
    </location>
</feature>
<keyword evidence="8" id="KW-0156">Chromatin regulator</keyword>
<keyword evidence="5" id="KW-0677">Repeat</keyword>
<evidence type="ECO:0000256" key="1">
    <source>
        <dbReference type="ARBA" id="ARBA00022603"/>
    </source>
</evidence>
<dbReference type="FunFam" id="2.170.270.10:FF:000086">
    <property type="entry name" value="Histone-lysine N-methyltransferase"/>
    <property type="match status" value="1"/>
</dbReference>
<dbReference type="CDD" id="cd15571">
    <property type="entry name" value="ePHD"/>
    <property type="match status" value="1"/>
</dbReference>
<dbReference type="PROSITE" id="PS50280">
    <property type="entry name" value="SET"/>
    <property type="match status" value="1"/>
</dbReference>
<gene>
    <name evidence="18" type="primary">ATX1</name>
    <name evidence="18" type="ORF">QJS10_CPA05g01115</name>
</gene>
<dbReference type="GO" id="GO:0045893">
    <property type="term" value="P:positive regulation of DNA-templated transcription"/>
    <property type="evidence" value="ECO:0007669"/>
    <property type="project" value="TreeGrafter"/>
</dbReference>
<feature type="domain" description="Phorbol-ester/DAG-type" evidence="14">
    <location>
        <begin position="660"/>
        <end position="715"/>
    </location>
</feature>
<dbReference type="InterPro" id="IPR046341">
    <property type="entry name" value="SET_dom_sf"/>
</dbReference>
<dbReference type="Proteomes" id="UP001180020">
    <property type="component" value="Unassembled WGS sequence"/>
</dbReference>
<dbReference type="Gene3D" id="2.170.270.10">
    <property type="entry name" value="SET domain"/>
    <property type="match status" value="1"/>
</dbReference>
<feature type="domain" description="PHD-type" evidence="17">
    <location>
        <begin position="828"/>
        <end position="941"/>
    </location>
</feature>
<feature type="domain" description="PHD-type" evidence="13">
    <location>
        <begin position="671"/>
        <end position="721"/>
    </location>
</feature>
<dbReference type="SUPFAM" id="SSF82199">
    <property type="entry name" value="SET domain"/>
    <property type="match status" value="1"/>
</dbReference>
<evidence type="ECO:0000313" key="18">
    <source>
        <dbReference type="EMBL" id="KAK1316974.1"/>
    </source>
</evidence>
<dbReference type="SMART" id="SM00317">
    <property type="entry name" value="SET"/>
    <property type="match status" value="1"/>
</dbReference>
<comment type="caution">
    <text evidence="18">The sequence shown here is derived from an EMBL/GenBank/DDBJ whole genome shotgun (WGS) entry which is preliminary data.</text>
</comment>
<dbReference type="PANTHER" id="PTHR45838:SF4">
    <property type="entry name" value="HISTONE-LYSINE N-METHYLTRANSFERASE TRITHORAX"/>
    <property type="match status" value="1"/>
</dbReference>
<dbReference type="InterPro" id="IPR001214">
    <property type="entry name" value="SET_dom"/>
</dbReference>
<dbReference type="SMART" id="SM00508">
    <property type="entry name" value="PostSET"/>
    <property type="match status" value="1"/>
</dbReference>
<evidence type="ECO:0000313" key="19">
    <source>
        <dbReference type="Proteomes" id="UP001180020"/>
    </source>
</evidence>
<dbReference type="GO" id="GO:0042800">
    <property type="term" value="F:histone H3K4 methyltransferase activity"/>
    <property type="evidence" value="ECO:0007669"/>
    <property type="project" value="TreeGrafter"/>
</dbReference>
<dbReference type="CDD" id="cd15492">
    <property type="entry name" value="PHD_BRPF_JADE_like"/>
    <property type="match status" value="1"/>
</dbReference>
<dbReference type="CDD" id="cd10518">
    <property type="entry name" value="SET_SETD1-like"/>
    <property type="match status" value="1"/>
</dbReference>
<name>A0AAV9EVD9_ACOCL</name>
<proteinExistence type="predicted"/>
<keyword evidence="10" id="KW-0804">Transcription</keyword>
<dbReference type="PANTHER" id="PTHR45838">
    <property type="entry name" value="HISTONE-LYSINE-N-METHYLTRANSFERASE 2 KMT2 FAMILY MEMBER"/>
    <property type="match status" value="1"/>
</dbReference>
<dbReference type="PROSITE" id="PS50081">
    <property type="entry name" value="ZF_DAG_PE_2"/>
    <property type="match status" value="1"/>
</dbReference>
<dbReference type="GO" id="GO:0008270">
    <property type="term" value="F:zinc ion binding"/>
    <property type="evidence" value="ECO:0007669"/>
    <property type="project" value="UniProtKB-KW"/>
</dbReference>